<evidence type="ECO:0000313" key="2">
    <source>
        <dbReference type="Proteomes" id="UP000037558"/>
    </source>
</evidence>
<proteinExistence type="predicted"/>
<comment type="caution">
    <text evidence="1">The sequence shown here is derived from an EMBL/GenBank/DDBJ whole genome shotgun (WGS) entry which is preliminary data.</text>
</comment>
<dbReference type="Proteomes" id="UP000037558">
    <property type="component" value="Unassembled WGS sequence"/>
</dbReference>
<dbReference type="PATRIC" id="fig|284581.3.peg.4393"/>
<dbReference type="AlphaFoldDB" id="A0A0M0KQX8"/>
<name>A0A0M0KQX8_9BACI</name>
<protein>
    <submittedName>
        <fullName evidence="1">Uncharacterized protein</fullName>
    </submittedName>
</protein>
<accession>A0A0M0KQX8</accession>
<reference evidence="2" key="1">
    <citation type="submission" date="2015-08" db="EMBL/GenBank/DDBJ databases">
        <title>Fjat-14210 dsm16467.</title>
        <authorList>
            <person name="Liu B."/>
            <person name="Wang J."/>
            <person name="Zhu Y."/>
            <person name="Liu G."/>
            <person name="Chen Q."/>
            <person name="Chen Z."/>
            <person name="Lan J."/>
            <person name="Che J."/>
            <person name="Ge C."/>
            <person name="Shi H."/>
            <person name="Pan Z."/>
            <person name="Liu X."/>
        </authorList>
    </citation>
    <scope>NUCLEOTIDE SEQUENCE [LARGE SCALE GENOMIC DNA]</scope>
    <source>
        <strain evidence="2">DSM 16467</strain>
    </source>
</reference>
<dbReference type="OrthoDB" id="2718899at2"/>
<sequence length="149" mass="16843">MTWVVVLSIIVTSVFKLVVSSMPTTVVKWFVTRFQLHPEVVTEQAVVTIDGEAVEGQEKTQIVEQFNEALFIKQYYIYPGTEAKYLNPNDAGTPVVIQTKQGKTDVTLSLYTYDDHVHVVKNKKKKTIAYCVRSQDLQSRAFVATEALI</sequence>
<gene>
    <name evidence="1" type="ORF">AMD01_20015</name>
</gene>
<dbReference type="InterPro" id="IPR019723">
    <property type="entry name" value="Uncharacterised_YfmQ"/>
</dbReference>
<dbReference type="Pfam" id="PF10787">
    <property type="entry name" value="YfmQ"/>
    <property type="match status" value="1"/>
</dbReference>
<organism evidence="1 2">
    <name type="scientific">Priestia koreensis</name>
    <dbReference type="NCBI Taxonomy" id="284581"/>
    <lineage>
        <taxon>Bacteria</taxon>
        <taxon>Bacillati</taxon>
        <taxon>Bacillota</taxon>
        <taxon>Bacilli</taxon>
        <taxon>Bacillales</taxon>
        <taxon>Bacillaceae</taxon>
        <taxon>Priestia</taxon>
    </lineage>
</organism>
<dbReference type="RefSeq" id="WP_053403210.1">
    <property type="nucleotide sequence ID" value="NZ_LILC01000030.1"/>
</dbReference>
<dbReference type="EMBL" id="LILC01000030">
    <property type="protein sequence ID" value="KOO41225.1"/>
    <property type="molecule type" value="Genomic_DNA"/>
</dbReference>
<keyword evidence="2" id="KW-1185">Reference proteome</keyword>
<evidence type="ECO:0000313" key="1">
    <source>
        <dbReference type="EMBL" id="KOO41225.1"/>
    </source>
</evidence>